<evidence type="ECO:0000313" key="6">
    <source>
        <dbReference type="Proteomes" id="UP001147782"/>
    </source>
</evidence>
<keyword evidence="6" id="KW-1185">Reference proteome</keyword>
<dbReference type="GO" id="GO:0044550">
    <property type="term" value="P:secondary metabolite biosynthetic process"/>
    <property type="evidence" value="ECO:0007669"/>
    <property type="project" value="TreeGrafter"/>
</dbReference>
<organism evidence="5 6">
    <name type="scientific">Penicillium cataractarum</name>
    <dbReference type="NCBI Taxonomy" id="2100454"/>
    <lineage>
        <taxon>Eukaryota</taxon>
        <taxon>Fungi</taxon>
        <taxon>Dikarya</taxon>
        <taxon>Ascomycota</taxon>
        <taxon>Pezizomycotina</taxon>
        <taxon>Eurotiomycetes</taxon>
        <taxon>Eurotiomycetidae</taxon>
        <taxon>Eurotiales</taxon>
        <taxon>Aspergillaceae</taxon>
        <taxon>Penicillium</taxon>
    </lineage>
</organism>
<accession>A0A9W9VTN3</accession>
<gene>
    <name evidence="5" type="ORF">N7496_000196</name>
</gene>
<name>A0A9W9VTN3_9EURO</name>
<evidence type="ECO:0000256" key="3">
    <source>
        <dbReference type="ARBA" id="ARBA00023002"/>
    </source>
</evidence>
<evidence type="ECO:0000256" key="2">
    <source>
        <dbReference type="ARBA" id="ARBA00022827"/>
    </source>
</evidence>
<dbReference type="SUPFAM" id="SSF51905">
    <property type="entry name" value="FAD/NAD(P)-binding domain"/>
    <property type="match status" value="1"/>
</dbReference>
<sequence length="424" mass="47210">MVGRTLINVAIIGGGPGGLGTAIALSQLPFVQVSLYEKNPEPREAGAGISLSTNAWKVLDLLGASNGVKGGSKANTHQRNAHTGTILSVVPSPENSKADSRGAIRARRTRLQSALLSRVPEGIIRYDKKLIHLEDLANDGVRLVFHDQTETVADLVVGADGIQSEPISQIVRRTLLPNHHLSFTGTIAWRVIVPKANLAHISDITSFTSWWWGETGHVYFSDVDDDSEETPHFEITVRGYREPEIPGKTVVWGVPATNDRVESRVEKYDQRIKDAVNVVPEGAWREFAMFAGPRLDRIIGWENKVALIGDASHPLSGAFGSGATFAMEDGWILARALEYTQSLSLPVGDALEIFNTIRSPYYARMYEHLDESEERLRKAREETKSFDEFLRAKIKYFLYGDKDFIYKNDIQKVWKDYIEAVGRH</sequence>
<keyword evidence="2" id="KW-0274">FAD</keyword>
<dbReference type="OrthoDB" id="417877at2759"/>
<keyword evidence="5" id="KW-0503">Monooxygenase</keyword>
<dbReference type="InterPro" id="IPR051104">
    <property type="entry name" value="FAD_monoxygenase"/>
</dbReference>
<evidence type="ECO:0000256" key="1">
    <source>
        <dbReference type="ARBA" id="ARBA00022630"/>
    </source>
</evidence>
<evidence type="ECO:0000259" key="4">
    <source>
        <dbReference type="Pfam" id="PF01494"/>
    </source>
</evidence>
<dbReference type="EMBL" id="JAPZBS010000001">
    <property type="protein sequence ID" value="KAJ5389128.1"/>
    <property type="molecule type" value="Genomic_DNA"/>
</dbReference>
<dbReference type="GO" id="GO:0004497">
    <property type="term" value="F:monooxygenase activity"/>
    <property type="evidence" value="ECO:0007669"/>
    <property type="project" value="UniProtKB-KW"/>
</dbReference>
<comment type="caution">
    <text evidence="5">The sequence shown here is derived from an EMBL/GenBank/DDBJ whole genome shotgun (WGS) entry which is preliminary data.</text>
</comment>
<dbReference type="InterPro" id="IPR002938">
    <property type="entry name" value="FAD-bd"/>
</dbReference>
<dbReference type="GO" id="GO:0071949">
    <property type="term" value="F:FAD binding"/>
    <property type="evidence" value="ECO:0007669"/>
    <property type="project" value="InterPro"/>
</dbReference>
<dbReference type="Proteomes" id="UP001147782">
    <property type="component" value="Unassembled WGS sequence"/>
</dbReference>
<keyword evidence="1" id="KW-0285">Flavoprotein</keyword>
<protein>
    <submittedName>
        <fullName evidence="5">FAD-binding monooxygenase</fullName>
    </submittedName>
</protein>
<feature type="domain" description="FAD-binding" evidence="4">
    <location>
        <begin position="8"/>
        <end position="337"/>
    </location>
</feature>
<dbReference type="PRINTS" id="PR00420">
    <property type="entry name" value="RNGMNOXGNASE"/>
</dbReference>
<dbReference type="RefSeq" id="XP_056559856.1">
    <property type="nucleotide sequence ID" value="XM_056693127.1"/>
</dbReference>
<reference evidence="5" key="1">
    <citation type="submission" date="2022-11" db="EMBL/GenBank/DDBJ databases">
        <authorList>
            <person name="Petersen C."/>
        </authorList>
    </citation>
    <scope>NUCLEOTIDE SEQUENCE</scope>
    <source>
        <strain evidence="5">IBT 29864</strain>
    </source>
</reference>
<dbReference type="Gene3D" id="3.50.50.60">
    <property type="entry name" value="FAD/NAD(P)-binding domain"/>
    <property type="match status" value="1"/>
</dbReference>
<dbReference type="PANTHER" id="PTHR46720:SF3">
    <property type="entry name" value="FAD-BINDING DOMAIN-CONTAINING PROTEIN-RELATED"/>
    <property type="match status" value="1"/>
</dbReference>
<reference evidence="5" key="2">
    <citation type="journal article" date="2023" name="IMA Fungus">
        <title>Comparative genomic study of the Penicillium genus elucidates a diverse pangenome and 15 lateral gene transfer events.</title>
        <authorList>
            <person name="Petersen C."/>
            <person name="Sorensen T."/>
            <person name="Nielsen M.R."/>
            <person name="Sondergaard T.E."/>
            <person name="Sorensen J.L."/>
            <person name="Fitzpatrick D.A."/>
            <person name="Frisvad J.C."/>
            <person name="Nielsen K.L."/>
        </authorList>
    </citation>
    <scope>NUCLEOTIDE SEQUENCE</scope>
    <source>
        <strain evidence="5">IBT 29864</strain>
    </source>
</reference>
<dbReference type="Pfam" id="PF01494">
    <property type="entry name" value="FAD_binding_3"/>
    <property type="match status" value="1"/>
</dbReference>
<keyword evidence="3" id="KW-0560">Oxidoreductase</keyword>
<dbReference type="AlphaFoldDB" id="A0A9W9VTN3"/>
<dbReference type="PANTHER" id="PTHR46720">
    <property type="entry name" value="HYDROXYLASE, PUTATIVE (AFU_ORTHOLOGUE AFUA_3G01460)-RELATED"/>
    <property type="match status" value="1"/>
</dbReference>
<dbReference type="InterPro" id="IPR036188">
    <property type="entry name" value="FAD/NAD-bd_sf"/>
</dbReference>
<dbReference type="GeneID" id="81432304"/>
<evidence type="ECO:0000313" key="5">
    <source>
        <dbReference type="EMBL" id="KAJ5389128.1"/>
    </source>
</evidence>
<proteinExistence type="predicted"/>